<dbReference type="CDD" id="cd16935">
    <property type="entry name" value="HATPase_AgrC-ComD-like"/>
    <property type="match status" value="1"/>
</dbReference>
<protein>
    <submittedName>
        <fullName evidence="2">Histidine kinase-, DNA gyrase B-, and HSP90-like ATPase</fullName>
    </submittedName>
</protein>
<dbReference type="Gene3D" id="3.30.565.10">
    <property type="entry name" value="Histidine kinase-like ATPase, C-terminal domain"/>
    <property type="match status" value="1"/>
</dbReference>
<dbReference type="GO" id="GO:0016301">
    <property type="term" value="F:kinase activity"/>
    <property type="evidence" value="ECO:0007669"/>
    <property type="project" value="UniProtKB-KW"/>
</dbReference>
<dbReference type="InterPro" id="IPR036890">
    <property type="entry name" value="HATPase_C_sf"/>
</dbReference>
<proteinExistence type="predicted"/>
<dbReference type="SUPFAM" id="SSF55874">
    <property type="entry name" value="ATPase domain of HSP90 chaperone/DNA topoisomerase II/histidine kinase"/>
    <property type="match status" value="1"/>
</dbReference>
<accession>K1T5Y6</accession>
<evidence type="ECO:0000313" key="2">
    <source>
        <dbReference type="EMBL" id="EKC62974.1"/>
    </source>
</evidence>
<dbReference type="Pfam" id="PF14501">
    <property type="entry name" value="HATPase_c_5"/>
    <property type="match status" value="1"/>
</dbReference>
<name>K1T5Y6_9ZZZZ</name>
<feature type="domain" description="Sensor histidine kinase NatK-like C-terminal" evidence="1">
    <location>
        <begin position="65"/>
        <end position="164"/>
    </location>
</feature>
<dbReference type="InterPro" id="IPR032834">
    <property type="entry name" value="NatK-like_C"/>
</dbReference>
<dbReference type="EMBL" id="AJWZ01005294">
    <property type="protein sequence ID" value="EKC62974.1"/>
    <property type="molecule type" value="Genomic_DNA"/>
</dbReference>
<comment type="caution">
    <text evidence="2">The sequence shown here is derived from an EMBL/GenBank/DDBJ whole genome shotgun (WGS) entry which is preliminary data.</text>
</comment>
<sequence>NKQYGELEKYLNSYQQSLPDDTLISFCENKTVNAVMLYFAQVAKNEDIDYDVKAVVPENISVDETDLSVLFGNLIENATDACKEESGDNRRIVIRAMTDENTLCLGIDNTFTGTLKKDLSGVLFSSKHKGFGIGVESVKSIAEKYGGTYCAEVKDEMFMSSVLLNLRK</sequence>
<gene>
    <name evidence="2" type="ORF">OBE_07707</name>
</gene>
<reference evidence="2" key="1">
    <citation type="journal article" date="2013" name="Environ. Microbiol.">
        <title>Microbiota from the distal guts of lean and obese adolescents exhibit partial functional redundancy besides clear differences in community structure.</title>
        <authorList>
            <person name="Ferrer M."/>
            <person name="Ruiz A."/>
            <person name="Lanza F."/>
            <person name="Haange S.B."/>
            <person name="Oberbach A."/>
            <person name="Till H."/>
            <person name="Bargiela R."/>
            <person name="Campoy C."/>
            <person name="Segura M.T."/>
            <person name="Richter M."/>
            <person name="von Bergen M."/>
            <person name="Seifert J."/>
            <person name="Suarez A."/>
        </authorList>
    </citation>
    <scope>NUCLEOTIDE SEQUENCE</scope>
</reference>
<dbReference type="AlphaFoldDB" id="K1T5Y6"/>
<evidence type="ECO:0000259" key="1">
    <source>
        <dbReference type="Pfam" id="PF14501"/>
    </source>
</evidence>
<dbReference type="GO" id="GO:0042802">
    <property type="term" value="F:identical protein binding"/>
    <property type="evidence" value="ECO:0007669"/>
    <property type="project" value="TreeGrafter"/>
</dbReference>
<dbReference type="PANTHER" id="PTHR40448:SF1">
    <property type="entry name" value="TWO-COMPONENT SENSOR HISTIDINE KINASE"/>
    <property type="match status" value="1"/>
</dbReference>
<feature type="non-terminal residue" evidence="2">
    <location>
        <position position="1"/>
    </location>
</feature>
<keyword evidence="2" id="KW-0808">Transferase</keyword>
<keyword evidence="2" id="KW-0418">Kinase</keyword>
<organism evidence="2">
    <name type="scientific">human gut metagenome</name>
    <dbReference type="NCBI Taxonomy" id="408170"/>
    <lineage>
        <taxon>unclassified sequences</taxon>
        <taxon>metagenomes</taxon>
        <taxon>organismal metagenomes</taxon>
    </lineage>
</organism>
<dbReference type="PANTHER" id="PTHR40448">
    <property type="entry name" value="TWO-COMPONENT SENSOR HISTIDINE KINASE"/>
    <property type="match status" value="1"/>
</dbReference>